<keyword evidence="2" id="KW-1185">Reference proteome</keyword>
<protein>
    <submittedName>
        <fullName evidence="1">14271_t:CDS:1</fullName>
    </submittedName>
</protein>
<sequence length="150" mass="17390">MKHQNNNEHISSIENPNKVPLKDITFTTTTLENNSKLKGGSRKRSWIWDHFKDLPTNQGFKGWCKELKKDGNLCNHMVETDSSTGNFSDYLQNNETGFAHAARFQGPFLLNDNITYQNLVRKCAGNLKPYSPIWNIHAMRMPNLDYLQRF</sequence>
<dbReference type="OrthoDB" id="2425659at2759"/>
<dbReference type="EMBL" id="CAJVQA010007025">
    <property type="protein sequence ID" value="CAG8650130.1"/>
    <property type="molecule type" value="Genomic_DNA"/>
</dbReference>
<evidence type="ECO:0000313" key="1">
    <source>
        <dbReference type="EMBL" id="CAG8650130.1"/>
    </source>
</evidence>
<dbReference type="AlphaFoldDB" id="A0A9N9DS29"/>
<organism evidence="1 2">
    <name type="scientific">Cetraspora pellucida</name>
    <dbReference type="NCBI Taxonomy" id="1433469"/>
    <lineage>
        <taxon>Eukaryota</taxon>
        <taxon>Fungi</taxon>
        <taxon>Fungi incertae sedis</taxon>
        <taxon>Mucoromycota</taxon>
        <taxon>Glomeromycotina</taxon>
        <taxon>Glomeromycetes</taxon>
        <taxon>Diversisporales</taxon>
        <taxon>Gigasporaceae</taxon>
        <taxon>Cetraspora</taxon>
    </lineage>
</organism>
<name>A0A9N9DS29_9GLOM</name>
<gene>
    <name evidence="1" type="ORF">CPELLU_LOCUS9287</name>
</gene>
<dbReference type="Proteomes" id="UP000789759">
    <property type="component" value="Unassembled WGS sequence"/>
</dbReference>
<accession>A0A9N9DS29</accession>
<reference evidence="1" key="1">
    <citation type="submission" date="2021-06" db="EMBL/GenBank/DDBJ databases">
        <authorList>
            <person name="Kallberg Y."/>
            <person name="Tangrot J."/>
            <person name="Rosling A."/>
        </authorList>
    </citation>
    <scope>NUCLEOTIDE SEQUENCE</scope>
    <source>
        <strain evidence="1">FL966</strain>
    </source>
</reference>
<evidence type="ECO:0000313" key="2">
    <source>
        <dbReference type="Proteomes" id="UP000789759"/>
    </source>
</evidence>
<comment type="caution">
    <text evidence="1">The sequence shown here is derived from an EMBL/GenBank/DDBJ whole genome shotgun (WGS) entry which is preliminary data.</text>
</comment>
<proteinExistence type="predicted"/>